<sequence>MLSTRGEAYAKAGLADGYLGPRKAPFDKDTKQGVVSFSNAENVSQPQHLPY</sequence>
<proteinExistence type="predicted"/>
<dbReference type="STRING" id="1316194.A0A1Q5TCU2"/>
<accession>A0A1Q5TCU2</accession>
<evidence type="ECO:0000313" key="1">
    <source>
        <dbReference type="EMBL" id="OKO98043.1"/>
    </source>
</evidence>
<evidence type="ECO:0000313" key="2">
    <source>
        <dbReference type="Proteomes" id="UP000186955"/>
    </source>
</evidence>
<comment type="caution">
    <text evidence="1">The sequence shown here is derived from an EMBL/GenBank/DDBJ whole genome shotgun (WGS) entry which is preliminary data.</text>
</comment>
<gene>
    <name evidence="1" type="ORF">PENSUB_9623</name>
</gene>
<protein>
    <submittedName>
        <fullName evidence="1">Uncharacterized protein</fullName>
    </submittedName>
</protein>
<organism evidence="1 2">
    <name type="scientific">Penicillium subrubescens</name>
    <dbReference type="NCBI Taxonomy" id="1316194"/>
    <lineage>
        <taxon>Eukaryota</taxon>
        <taxon>Fungi</taxon>
        <taxon>Dikarya</taxon>
        <taxon>Ascomycota</taxon>
        <taxon>Pezizomycotina</taxon>
        <taxon>Eurotiomycetes</taxon>
        <taxon>Eurotiomycetidae</taxon>
        <taxon>Eurotiales</taxon>
        <taxon>Aspergillaceae</taxon>
        <taxon>Penicillium</taxon>
    </lineage>
</organism>
<dbReference type="AlphaFoldDB" id="A0A1Q5TCU2"/>
<dbReference type="Proteomes" id="UP000186955">
    <property type="component" value="Unassembled WGS sequence"/>
</dbReference>
<name>A0A1Q5TCU2_9EURO</name>
<keyword evidence="2" id="KW-1185">Reference proteome</keyword>
<dbReference type="EMBL" id="MNBE01000682">
    <property type="protein sequence ID" value="OKO98043.1"/>
    <property type="molecule type" value="Genomic_DNA"/>
</dbReference>
<reference evidence="1 2" key="1">
    <citation type="submission" date="2016-10" db="EMBL/GenBank/DDBJ databases">
        <title>Genome sequence of the ascomycete fungus Penicillium subrubescens.</title>
        <authorList>
            <person name="De Vries R.P."/>
            <person name="Peng M."/>
            <person name="Dilokpimol A."/>
            <person name="Hilden K."/>
            <person name="Makela M.R."/>
            <person name="Grigoriev I."/>
            <person name="Riley R."/>
            <person name="Granchi Z."/>
        </authorList>
    </citation>
    <scope>NUCLEOTIDE SEQUENCE [LARGE SCALE GENOMIC DNA]</scope>
    <source>
        <strain evidence="1 2">CBS 132785</strain>
    </source>
</reference>